<reference evidence="2 3" key="1">
    <citation type="submission" date="2018-06" db="EMBL/GenBank/DDBJ databases">
        <title>Draft Whole-Genome Sequence of the purple photosynthetic bacterium Rhodospeudomonas palustris XCP.</title>
        <authorList>
            <person name="Rayyan A."/>
            <person name="Meyer T.E."/>
            <person name="Kyndt J.A."/>
        </authorList>
    </citation>
    <scope>NUCLEOTIDE SEQUENCE [LARGE SCALE GENOMIC DNA]</scope>
    <source>
        <strain evidence="2 3">XCP</strain>
    </source>
</reference>
<dbReference type="PANTHER" id="PTHR36512:SF3">
    <property type="entry name" value="BLR5678 PROTEIN"/>
    <property type="match status" value="1"/>
</dbReference>
<gene>
    <name evidence="2" type="ORF">DNX69_24105</name>
</gene>
<comment type="caution">
    <text evidence="2">The sequence shown here is derived from an EMBL/GenBank/DDBJ whole genome shotgun (WGS) entry which is preliminary data.</text>
</comment>
<dbReference type="Pfam" id="PF03576">
    <property type="entry name" value="Peptidase_S58"/>
    <property type="match status" value="1"/>
</dbReference>
<organism evidence="2 3">
    <name type="scientific">Rhodopseudomonas palustris</name>
    <dbReference type="NCBI Taxonomy" id="1076"/>
    <lineage>
        <taxon>Bacteria</taxon>
        <taxon>Pseudomonadati</taxon>
        <taxon>Pseudomonadota</taxon>
        <taxon>Alphaproteobacteria</taxon>
        <taxon>Hyphomicrobiales</taxon>
        <taxon>Nitrobacteraceae</taxon>
        <taxon>Rhodopseudomonas</taxon>
    </lineage>
</organism>
<dbReference type="AlphaFoldDB" id="A0A323U8U5"/>
<protein>
    <submittedName>
        <fullName evidence="2">Peptidase T4</fullName>
    </submittedName>
</protein>
<dbReference type="GO" id="GO:0004177">
    <property type="term" value="F:aminopeptidase activity"/>
    <property type="evidence" value="ECO:0007669"/>
    <property type="project" value="TreeGrafter"/>
</dbReference>
<comment type="similarity">
    <text evidence="1">Belongs to the peptidase S58 family.</text>
</comment>
<dbReference type="CDD" id="cd02252">
    <property type="entry name" value="nylC_like"/>
    <property type="match status" value="1"/>
</dbReference>
<dbReference type="InterPro" id="IPR005321">
    <property type="entry name" value="Peptidase_S58_DmpA"/>
</dbReference>
<dbReference type="SUPFAM" id="SSF56266">
    <property type="entry name" value="DmpA/ArgJ-like"/>
    <property type="match status" value="1"/>
</dbReference>
<proteinExistence type="inferred from homology"/>
<dbReference type="OrthoDB" id="9808347at2"/>
<dbReference type="EMBL" id="QKQS01000038">
    <property type="protein sequence ID" value="PZA09194.1"/>
    <property type="molecule type" value="Genomic_DNA"/>
</dbReference>
<name>A0A323U8U5_RHOPL</name>
<sequence length="332" mass="33491">MLNLITDVAGVRVGHAHDTKLASGVTAILFDKPAVASIDVRGGGPGIRDGVLLEPVNTVEQVDGFTLSGGSAFGLDSGGGVQAWLAERGRGFAIGDATIPIVPGAVVFDMINGGDKAWGRFSPYRDLGYAAAEAAGDSFALGSVGAGLGATTATLKGGLGSASATTPSGVTVGAIAVVNAIGSATIGDGPWFWSAPFEQGDEFGGLGMPSSFTPDMLKVRLKGAAAASAIENTTLVAVVTDAALTKTQVKRLAMLAQTGFARAIYPVHAPLDGDVVFAAATGVKPVEPLAGLTELGTIAANAVARAIARGVYEATALPFKGAQPAWRDRFRR</sequence>
<evidence type="ECO:0000313" key="2">
    <source>
        <dbReference type="EMBL" id="PZA09194.1"/>
    </source>
</evidence>
<evidence type="ECO:0000256" key="1">
    <source>
        <dbReference type="ARBA" id="ARBA00007068"/>
    </source>
</evidence>
<accession>A0A323U8U5</accession>
<dbReference type="RefSeq" id="WP_110788542.1">
    <property type="nucleotide sequence ID" value="NZ_QKQS01000038.1"/>
</dbReference>
<dbReference type="PANTHER" id="PTHR36512">
    <property type="entry name" value="D-AMINOPEPTIDASE"/>
    <property type="match status" value="1"/>
</dbReference>
<dbReference type="InterPro" id="IPR016117">
    <property type="entry name" value="ArgJ-like_dom_sf"/>
</dbReference>
<dbReference type="Gene3D" id="3.60.70.12">
    <property type="entry name" value="L-amino peptidase D-ALA esterase/amidase"/>
    <property type="match status" value="1"/>
</dbReference>
<evidence type="ECO:0000313" key="3">
    <source>
        <dbReference type="Proteomes" id="UP000248134"/>
    </source>
</evidence>
<dbReference type="Proteomes" id="UP000248134">
    <property type="component" value="Unassembled WGS sequence"/>
</dbReference>